<keyword evidence="2" id="KW-1185">Reference proteome</keyword>
<proteinExistence type="predicted"/>
<evidence type="ECO:0000313" key="2">
    <source>
        <dbReference type="Proteomes" id="UP000680206"/>
    </source>
</evidence>
<organism evidence="1 2">
    <name type="scientific">Actinomadura violacea</name>
    <dbReference type="NCBI Taxonomy" id="2819934"/>
    <lineage>
        <taxon>Bacteria</taxon>
        <taxon>Bacillati</taxon>
        <taxon>Actinomycetota</taxon>
        <taxon>Actinomycetes</taxon>
        <taxon>Streptosporangiales</taxon>
        <taxon>Thermomonosporaceae</taxon>
        <taxon>Actinomadura</taxon>
    </lineage>
</organism>
<dbReference type="EMBL" id="JAGEPF010000032">
    <property type="protein sequence ID" value="MBO2464034.1"/>
    <property type="molecule type" value="Genomic_DNA"/>
</dbReference>
<dbReference type="Proteomes" id="UP000680206">
    <property type="component" value="Unassembled WGS sequence"/>
</dbReference>
<evidence type="ECO:0000313" key="1">
    <source>
        <dbReference type="EMBL" id="MBO2464034.1"/>
    </source>
</evidence>
<accession>A0ABS3S6Z3</accession>
<reference evidence="1 2" key="1">
    <citation type="submission" date="2021-03" db="EMBL/GenBank/DDBJ databases">
        <title>Actinomadura violae sp. nov., isolated from lichen in Thailand.</title>
        <authorList>
            <person name="Kanchanasin P."/>
            <person name="Saeng-In P."/>
            <person name="Phongsopitanun W."/>
            <person name="Yuki M."/>
            <person name="Kudo T."/>
            <person name="Ohkuma M."/>
            <person name="Tanasupawat S."/>
        </authorList>
    </citation>
    <scope>NUCLEOTIDE SEQUENCE [LARGE SCALE GENOMIC DNA]</scope>
    <source>
        <strain evidence="1 2">LCR2-06</strain>
    </source>
</reference>
<name>A0ABS3S6Z3_9ACTN</name>
<sequence>MSCVNSGIVAYGYDLGGGTTGWKVREVDAVGLTVAWAEDADASDSLEDLMPSARHLGVELQPYGDDEEQQQYLLVTRVFIIHQTEVLDLTALTEPHDYPAWDEALRQALELVELTPIQRQPAWLGCSAFS</sequence>
<gene>
    <name evidence="1" type="ORF">J4709_41340</name>
</gene>
<comment type="caution">
    <text evidence="1">The sequence shown here is derived from an EMBL/GenBank/DDBJ whole genome shotgun (WGS) entry which is preliminary data.</text>
</comment>
<protein>
    <submittedName>
        <fullName evidence="1">Uncharacterized protein</fullName>
    </submittedName>
</protein>